<gene>
    <name evidence="2" type="ORF">KDM87_14370</name>
</gene>
<comment type="caution">
    <text evidence="2">The sequence shown here is derived from an EMBL/GenBank/DDBJ whole genome shotgun (WGS) entry which is preliminary data.</text>
</comment>
<evidence type="ECO:0000313" key="2">
    <source>
        <dbReference type="EMBL" id="MBR7793781.1"/>
    </source>
</evidence>
<accession>A0ABS5H4G4</accession>
<dbReference type="EMBL" id="JAGSPK010000005">
    <property type="protein sequence ID" value="MBR7793781.1"/>
    <property type="molecule type" value="Genomic_DNA"/>
</dbReference>
<dbReference type="Pfam" id="PF23843">
    <property type="entry name" value="DUF7210"/>
    <property type="match status" value="1"/>
</dbReference>
<proteinExistence type="predicted"/>
<reference evidence="2 3" key="1">
    <citation type="submission" date="2021-04" db="EMBL/GenBank/DDBJ databases">
        <title>novel species isolated from subtropical streams in China.</title>
        <authorList>
            <person name="Lu H."/>
        </authorList>
    </citation>
    <scope>NUCLEOTIDE SEQUENCE [LARGE SCALE GENOMIC DNA]</scope>
    <source>
        <strain evidence="2 3">FT147W</strain>
    </source>
</reference>
<dbReference type="RefSeq" id="WP_212679718.1">
    <property type="nucleotide sequence ID" value="NZ_JAGSPK010000005.1"/>
</dbReference>
<dbReference type="Proteomes" id="UP000682982">
    <property type="component" value="Unassembled WGS sequence"/>
</dbReference>
<organism evidence="2 3">
    <name type="scientific">Undibacterium rivi</name>
    <dbReference type="NCBI Taxonomy" id="2828729"/>
    <lineage>
        <taxon>Bacteria</taxon>
        <taxon>Pseudomonadati</taxon>
        <taxon>Pseudomonadota</taxon>
        <taxon>Betaproteobacteria</taxon>
        <taxon>Burkholderiales</taxon>
        <taxon>Oxalobacteraceae</taxon>
        <taxon>Undibacterium</taxon>
    </lineage>
</organism>
<dbReference type="InterPro" id="IPR055634">
    <property type="entry name" value="DUF7210"/>
</dbReference>
<evidence type="ECO:0000259" key="1">
    <source>
        <dbReference type="Pfam" id="PF23843"/>
    </source>
</evidence>
<name>A0ABS5H4G4_9BURK</name>
<protein>
    <recommendedName>
        <fullName evidence="1">DUF7210 domain-containing protein</fullName>
    </recommendedName>
</protein>
<evidence type="ECO:0000313" key="3">
    <source>
        <dbReference type="Proteomes" id="UP000682982"/>
    </source>
</evidence>
<keyword evidence="3" id="KW-1185">Reference proteome</keyword>
<sequence>MSNQNVKLKKEHTHEGVKYKVDSVLSVSQADADWLVDNKIADLQADQVPETKREGKKA</sequence>
<feature type="domain" description="DUF7210" evidence="1">
    <location>
        <begin position="5"/>
        <end position="41"/>
    </location>
</feature>